<evidence type="ECO:0000313" key="1">
    <source>
        <dbReference type="EMBL" id="KAH7906265.1"/>
    </source>
</evidence>
<dbReference type="Proteomes" id="UP000790377">
    <property type="component" value="Unassembled WGS sequence"/>
</dbReference>
<protein>
    <submittedName>
        <fullName evidence="1">Uncharacterized protein</fullName>
    </submittedName>
</protein>
<keyword evidence="2" id="KW-1185">Reference proteome</keyword>
<name>A0ACB7ZYD4_9AGAM</name>
<organism evidence="1 2">
    <name type="scientific">Hygrophoropsis aurantiaca</name>
    <dbReference type="NCBI Taxonomy" id="72124"/>
    <lineage>
        <taxon>Eukaryota</taxon>
        <taxon>Fungi</taxon>
        <taxon>Dikarya</taxon>
        <taxon>Basidiomycota</taxon>
        <taxon>Agaricomycotina</taxon>
        <taxon>Agaricomycetes</taxon>
        <taxon>Agaricomycetidae</taxon>
        <taxon>Boletales</taxon>
        <taxon>Coniophorineae</taxon>
        <taxon>Hygrophoropsidaceae</taxon>
        <taxon>Hygrophoropsis</taxon>
    </lineage>
</organism>
<sequence>MPTTNDPITVPTTESTTSLKSNNDCIVCRIIGSGAFAATGIYALRTSTPASAPGSLVGKRLMGGLGIGKRQNI</sequence>
<gene>
    <name evidence="1" type="ORF">BJ138DRAFT_1016517</name>
</gene>
<proteinExistence type="predicted"/>
<dbReference type="EMBL" id="MU268044">
    <property type="protein sequence ID" value="KAH7906265.1"/>
    <property type="molecule type" value="Genomic_DNA"/>
</dbReference>
<reference evidence="1" key="1">
    <citation type="journal article" date="2021" name="New Phytol.">
        <title>Evolutionary innovations through gain and loss of genes in the ectomycorrhizal Boletales.</title>
        <authorList>
            <person name="Wu G."/>
            <person name="Miyauchi S."/>
            <person name="Morin E."/>
            <person name="Kuo A."/>
            <person name="Drula E."/>
            <person name="Varga T."/>
            <person name="Kohler A."/>
            <person name="Feng B."/>
            <person name="Cao Y."/>
            <person name="Lipzen A."/>
            <person name="Daum C."/>
            <person name="Hundley H."/>
            <person name="Pangilinan J."/>
            <person name="Johnson J."/>
            <person name="Barry K."/>
            <person name="LaButti K."/>
            <person name="Ng V."/>
            <person name="Ahrendt S."/>
            <person name="Min B."/>
            <person name="Choi I.G."/>
            <person name="Park H."/>
            <person name="Plett J.M."/>
            <person name="Magnuson J."/>
            <person name="Spatafora J.W."/>
            <person name="Nagy L.G."/>
            <person name="Henrissat B."/>
            <person name="Grigoriev I.V."/>
            <person name="Yang Z.L."/>
            <person name="Xu J."/>
            <person name="Martin F.M."/>
        </authorList>
    </citation>
    <scope>NUCLEOTIDE SEQUENCE</scope>
    <source>
        <strain evidence="1">ATCC 28755</strain>
    </source>
</reference>
<comment type="caution">
    <text evidence="1">The sequence shown here is derived from an EMBL/GenBank/DDBJ whole genome shotgun (WGS) entry which is preliminary data.</text>
</comment>
<evidence type="ECO:0000313" key="2">
    <source>
        <dbReference type="Proteomes" id="UP000790377"/>
    </source>
</evidence>
<accession>A0ACB7ZYD4</accession>